<keyword evidence="1" id="KW-0472">Membrane</keyword>
<evidence type="ECO:0000256" key="1">
    <source>
        <dbReference type="SAM" id="Phobius"/>
    </source>
</evidence>
<keyword evidence="1" id="KW-0812">Transmembrane</keyword>
<dbReference type="EMBL" id="CAJOAX010005409">
    <property type="protein sequence ID" value="CAF3947031.1"/>
    <property type="molecule type" value="Genomic_DNA"/>
</dbReference>
<dbReference type="AlphaFoldDB" id="A0A819KJ87"/>
<reference evidence="2" key="1">
    <citation type="submission" date="2021-02" db="EMBL/GenBank/DDBJ databases">
        <authorList>
            <person name="Nowell W R."/>
        </authorList>
    </citation>
    <scope>NUCLEOTIDE SEQUENCE</scope>
</reference>
<proteinExistence type="predicted"/>
<dbReference type="Proteomes" id="UP000663874">
    <property type="component" value="Unassembled WGS sequence"/>
</dbReference>
<dbReference type="EMBL" id="CAJOBE010011871">
    <property type="protein sequence ID" value="CAF4139777.1"/>
    <property type="molecule type" value="Genomic_DNA"/>
</dbReference>
<comment type="caution">
    <text evidence="2">The sequence shown here is derived from an EMBL/GenBank/DDBJ whole genome shotgun (WGS) entry which is preliminary data.</text>
</comment>
<protein>
    <submittedName>
        <fullName evidence="2">Uncharacterized protein</fullName>
    </submittedName>
</protein>
<accession>A0A819KJ87</accession>
<feature type="transmembrane region" description="Helical" evidence="1">
    <location>
        <begin position="38"/>
        <end position="56"/>
    </location>
</feature>
<name>A0A819KJ87_9BILA</name>
<evidence type="ECO:0000313" key="4">
    <source>
        <dbReference type="Proteomes" id="UP000663823"/>
    </source>
</evidence>
<dbReference type="Proteomes" id="UP000663823">
    <property type="component" value="Unassembled WGS sequence"/>
</dbReference>
<gene>
    <name evidence="3" type="ORF">FNK824_LOCUS33132</name>
    <name evidence="2" type="ORF">OTI717_LOCUS26178</name>
</gene>
<sequence>MSSLKTYFINLNIFKSSSNGTNEENEHEHRSNIIATRTFLIIFILTLILLALFYGMRNQTRIVTLQHPAIDQFKSLPMDAHCPCSRISLSYGEFVAFETRFHQVCSSDFVSDRWIKAINSGSNSTYFFTLDFRTDGSAIFQALASLCHLSKDNTIQSIASFTKESFISPQVLSESVFRLQVNVSIEQFQSTASNGFENQLDCLPMNAILLSTLECFYNQTCLDTLLSFFATNEAFKAMTILEESRFELNSTVTTMIANLMIEKWITNISYNKYYTKCAPIFCTYSLNEKNDWMFVLIKLISLLGGLTFILGFVIQKSVAFIRRPRNLRNPRNTESMACKSNFSIYYLSRVE</sequence>
<evidence type="ECO:0000313" key="2">
    <source>
        <dbReference type="EMBL" id="CAF3947031.1"/>
    </source>
</evidence>
<evidence type="ECO:0000313" key="3">
    <source>
        <dbReference type="EMBL" id="CAF4139777.1"/>
    </source>
</evidence>
<feature type="transmembrane region" description="Helical" evidence="1">
    <location>
        <begin position="292"/>
        <end position="314"/>
    </location>
</feature>
<organism evidence="2 4">
    <name type="scientific">Rotaria sordida</name>
    <dbReference type="NCBI Taxonomy" id="392033"/>
    <lineage>
        <taxon>Eukaryota</taxon>
        <taxon>Metazoa</taxon>
        <taxon>Spiralia</taxon>
        <taxon>Gnathifera</taxon>
        <taxon>Rotifera</taxon>
        <taxon>Eurotatoria</taxon>
        <taxon>Bdelloidea</taxon>
        <taxon>Philodinida</taxon>
        <taxon>Philodinidae</taxon>
        <taxon>Rotaria</taxon>
    </lineage>
</organism>
<keyword evidence="1" id="KW-1133">Transmembrane helix</keyword>